<sequence>MHTLIMSSSCPSLPLIGFNSMVLYAVRRSRRMHVSQHIYENLEILARSPRLTQQFFGDHQRLREHLHLHAVLGKYRLLLRHYLCCDWSRQGEMLLNSVMA</sequence>
<protein>
    <submittedName>
        <fullName evidence="2">Uncharacterized protein</fullName>
    </submittedName>
</protein>
<dbReference type="AlphaFoldDB" id="A0AA36C6Y0"/>
<evidence type="ECO:0000313" key="3">
    <source>
        <dbReference type="Proteomes" id="UP001177023"/>
    </source>
</evidence>
<gene>
    <name evidence="2" type="ORF">MSPICULIGERA_LOCUS1336</name>
</gene>
<accession>A0AA36C6Y0</accession>
<feature type="non-terminal residue" evidence="2">
    <location>
        <position position="1"/>
    </location>
</feature>
<organism evidence="2 3">
    <name type="scientific">Mesorhabditis spiculigera</name>
    <dbReference type="NCBI Taxonomy" id="96644"/>
    <lineage>
        <taxon>Eukaryota</taxon>
        <taxon>Metazoa</taxon>
        <taxon>Ecdysozoa</taxon>
        <taxon>Nematoda</taxon>
        <taxon>Chromadorea</taxon>
        <taxon>Rhabditida</taxon>
        <taxon>Rhabditina</taxon>
        <taxon>Rhabditomorpha</taxon>
        <taxon>Rhabditoidea</taxon>
        <taxon>Rhabditidae</taxon>
        <taxon>Mesorhabditinae</taxon>
        <taxon>Mesorhabditis</taxon>
    </lineage>
</organism>
<dbReference type="Proteomes" id="UP001177023">
    <property type="component" value="Unassembled WGS sequence"/>
</dbReference>
<keyword evidence="1" id="KW-1133">Transmembrane helix</keyword>
<comment type="caution">
    <text evidence="2">The sequence shown here is derived from an EMBL/GenBank/DDBJ whole genome shotgun (WGS) entry which is preliminary data.</text>
</comment>
<feature type="transmembrane region" description="Helical" evidence="1">
    <location>
        <begin position="6"/>
        <end position="26"/>
    </location>
</feature>
<keyword evidence="1" id="KW-0812">Transmembrane</keyword>
<evidence type="ECO:0000256" key="1">
    <source>
        <dbReference type="SAM" id="Phobius"/>
    </source>
</evidence>
<keyword evidence="3" id="KW-1185">Reference proteome</keyword>
<proteinExistence type="predicted"/>
<dbReference type="EMBL" id="CATQJA010000374">
    <property type="protein sequence ID" value="CAJ0559661.1"/>
    <property type="molecule type" value="Genomic_DNA"/>
</dbReference>
<reference evidence="2" key="1">
    <citation type="submission" date="2023-06" db="EMBL/GenBank/DDBJ databases">
        <authorList>
            <person name="Delattre M."/>
        </authorList>
    </citation>
    <scope>NUCLEOTIDE SEQUENCE</scope>
    <source>
        <strain evidence="2">AF72</strain>
    </source>
</reference>
<name>A0AA36C6Y0_9BILA</name>
<evidence type="ECO:0000313" key="2">
    <source>
        <dbReference type="EMBL" id="CAJ0559661.1"/>
    </source>
</evidence>
<keyword evidence="1" id="KW-0472">Membrane</keyword>